<sequence length="80" mass="8907">MPDRSHGRGRTGLIRFIGNVIDDAKEFTDECLDRMRDVEHDLRKTVSDNVRPGRDADEPDASTAATTVRATAGRSRRTHG</sequence>
<name>A0A5N5VYV3_STRMB</name>
<proteinExistence type="predicted"/>
<dbReference type="AlphaFoldDB" id="A0A5N5VYV3"/>
<dbReference type="OrthoDB" id="9956098at2"/>
<dbReference type="EMBL" id="VOKX01000143">
    <property type="protein sequence ID" value="KAB7832682.1"/>
    <property type="molecule type" value="Genomic_DNA"/>
</dbReference>
<protein>
    <submittedName>
        <fullName evidence="2">Uncharacterized protein</fullName>
    </submittedName>
</protein>
<dbReference type="RefSeq" id="WP_152266246.1">
    <property type="nucleotide sequence ID" value="NZ_VOKX01000143.1"/>
</dbReference>
<dbReference type="Proteomes" id="UP000327000">
    <property type="component" value="Unassembled WGS sequence"/>
</dbReference>
<feature type="compositionally biased region" description="Low complexity" evidence="1">
    <location>
        <begin position="61"/>
        <end position="73"/>
    </location>
</feature>
<gene>
    <name evidence="2" type="ORF">FRZ00_34405</name>
</gene>
<evidence type="ECO:0000256" key="1">
    <source>
        <dbReference type="SAM" id="MobiDB-lite"/>
    </source>
</evidence>
<keyword evidence="3" id="KW-1185">Reference proteome</keyword>
<comment type="caution">
    <text evidence="2">The sequence shown here is derived from an EMBL/GenBank/DDBJ whole genome shotgun (WGS) entry which is preliminary data.</text>
</comment>
<feature type="compositionally biased region" description="Basic and acidic residues" evidence="1">
    <location>
        <begin position="45"/>
        <end position="56"/>
    </location>
</feature>
<accession>A0A5N5VYV3</accession>
<reference evidence="2 3" key="1">
    <citation type="journal article" date="2019" name="Microb. Cell Fact.">
        <title>Exploring novel herbicidin analogues by transcriptional regulator overexpression and MS/MS molecular networking.</title>
        <authorList>
            <person name="Shi Y."/>
            <person name="Gu R."/>
            <person name="Li Y."/>
            <person name="Wang X."/>
            <person name="Ren W."/>
            <person name="Li X."/>
            <person name="Wang L."/>
            <person name="Xie Y."/>
            <person name="Hong B."/>
        </authorList>
    </citation>
    <scope>NUCLEOTIDE SEQUENCE [LARGE SCALE GENOMIC DNA]</scope>
    <source>
        <strain evidence="2 3">US-43</strain>
    </source>
</reference>
<evidence type="ECO:0000313" key="3">
    <source>
        <dbReference type="Proteomes" id="UP000327000"/>
    </source>
</evidence>
<evidence type="ECO:0000313" key="2">
    <source>
        <dbReference type="EMBL" id="KAB7832682.1"/>
    </source>
</evidence>
<feature type="region of interest" description="Disordered" evidence="1">
    <location>
        <begin position="45"/>
        <end position="80"/>
    </location>
</feature>
<organism evidence="2 3">
    <name type="scientific">Streptomyces mobaraensis</name>
    <name type="common">Streptoverticillium mobaraense</name>
    <dbReference type="NCBI Taxonomy" id="35621"/>
    <lineage>
        <taxon>Bacteria</taxon>
        <taxon>Bacillati</taxon>
        <taxon>Actinomycetota</taxon>
        <taxon>Actinomycetes</taxon>
        <taxon>Kitasatosporales</taxon>
        <taxon>Streptomycetaceae</taxon>
        <taxon>Streptomyces</taxon>
    </lineage>
</organism>